<organism evidence="2">
    <name type="scientific">viral metagenome</name>
    <dbReference type="NCBI Taxonomy" id="1070528"/>
    <lineage>
        <taxon>unclassified sequences</taxon>
        <taxon>metagenomes</taxon>
        <taxon>organismal metagenomes</taxon>
    </lineage>
</organism>
<proteinExistence type="predicted"/>
<sequence length="79" mass="9595">MTDAHLHKLQWIRLCDGHAGAIFVMKEMYKRFNSNKAAYFRFFSYLKTNMIYGATLYYVWKEICQENYDIFLTYSDKIQ</sequence>
<keyword evidence="1" id="KW-1133">Transmembrane helix</keyword>
<keyword evidence="1" id="KW-0472">Membrane</keyword>
<evidence type="ECO:0000256" key="1">
    <source>
        <dbReference type="SAM" id="Phobius"/>
    </source>
</evidence>
<keyword evidence="1" id="KW-0812">Transmembrane</keyword>
<name>A0A6C0BHY2_9ZZZZ</name>
<accession>A0A6C0BHY2</accession>
<protein>
    <submittedName>
        <fullName evidence="2">Uncharacterized protein</fullName>
    </submittedName>
</protein>
<reference evidence="2" key="1">
    <citation type="journal article" date="2020" name="Nature">
        <title>Giant virus diversity and host interactions through global metagenomics.</title>
        <authorList>
            <person name="Schulz F."/>
            <person name="Roux S."/>
            <person name="Paez-Espino D."/>
            <person name="Jungbluth S."/>
            <person name="Walsh D.A."/>
            <person name="Denef V.J."/>
            <person name="McMahon K.D."/>
            <person name="Konstantinidis K.T."/>
            <person name="Eloe-Fadrosh E.A."/>
            <person name="Kyrpides N.C."/>
            <person name="Woyke T."/>
        </authorList>
    </citation>
    <scope>NUCLEOTIDE SEQUENCE</scope>
    <source>
        <strain evidence="2">GVMAG-M-3300013004-44</strain>
    </source>
</reference>
<evidence type="ECO:0000313" key="2">
    <source>
        <dbReference type="EMBL" id="QHS91324.1"/>
    </source>
</evidence>
<feature type="transmembrane region" description="Helical" evidence="1">
    <location>
        <begin position="38"/>
        <end position="60"/>
    </location>
</feature>
<dbReference type="AlphaFoldDB" id="A0A6C0BHY2"/>
<dbReference type="EMBL" id="MN739158">
    <property type="protein sequence ID" value="QHS91324.1"/>
    <property type="molecule type" value="Genomic_DNA"/>
</dbReference>